<accession>S9QWI9</accession>
<feature type="transmembrane region" description="Helical" evidence="6">
    <location>
        <begin position="123"/>
        <end position="146"/>
    </location>
</feature>
<dbReference type="EMBL" id="KE503208">
    <property type="protein sequence ID" value="EPX70660.1"/>
    <property type="molecule type" value="Genomic_DNA"/>
</dbReference>
<feature type="transmembrane region" description="Helical" evidence="6">
    <location>
        <begin position="152"/>
        <end position="173"/>
    </location>
</feature>
<dbReference type="HOGENOM" id="CLU_021379_0_0_1"/>
<dbReference type="OrthoDB" id="5390009at2759"/>
<gene>
    <name evidence="7" type="ORF">SOCG_04296</name>
</gene>
<dbReference type="InterPro" id="IPR009571">
    <property type="entry name" value="SUR7/Rim9-like_fungi"/>
</dbReference>
<dbReference type="VEuPathDB" id="FungiDB:SOCG_04296"/>
<dbReference type="PANTHER" id="PTHR28013:SF3">
    <property type="entry name" value="PROTEIN DCV1-RELATED"/>
    <property type="match status" value="1"/>
</dbReference>
<organism evidence="7 8">
    <name type="scientific">Schizosaccharomyces octosporus (strain yFS286)</name>
    <name type="common">Fission yeast</name>
    <name type="synonym">Octosporomyces octosporus</name>
    <dbReference type="NCBI Taxonomy" id="483514"/>
    <lineage>
        <taxon>Eukaryota</taxon>
        <taxon>Fungi</taxon>
        <taxon>Dikarya</taxon>
        <taxon>Ascomycota</taxon>
        <taxon>Taphrinomycotina</taxon>
        <taxon>Schizosaccharomycetes</taxon>
        <taxon>Schizosaccharomycetales</taxon>
        <taxon>Schizosaccharomycetaceae</taxon>
        <taxon>Schizosaccharomyces</taxon>
    </lineage>
</organism>
<feature type="region of interest" description="Disordered" evidence="5">
    <location>
        <begin position="572"/>
        <end position="595"/>
    </location>
</feature>
<evidence type="ECO:0000313" key="7">
    <source>
        <dbReference type="EMBL" id="EPX70660.1"/>
    </source>
</evidence>
<dbReference type="AlphaFoldDB" id="S9QWI9"/>
<feature type="compositionally biased region" description="Low complexity" evidence="5">
    <location>
        <begin position="342"/>
        <end position="365"/>
    </location>
</feature>
<dbReference type="OMA" id="LPHNTWQ"/>
<feature type="compositionally biased region" description="Polar residues" evidence="5">
    <location>
        <begin position="463"/>
        <end position="478"/>
    </location>
</feature>
<feature type="compositionally biased region" description="Polar residues" evidence="5">
    <location>
        <begin position="488"/>
        <end position="497"/>
    </location>
</feature>
<name>S9QWI9_SCHOY</name>
<dbReference type="Pfam" id="PF06687">
    <property type="entry name" value="SUR7"/>
    <property type="match status" value="1"/>
</dbReference>
<dbReference type="Proteomes" id="UP000016088">
    <property type="component" value="Unassembled WGS sequence"/>
</dbReference>
<dbReference type="GO" id="GO:0032153">
    <property type="term" value="C:cell division site"/>
    <property type="evidence" value="ECO:0007669"/>
    <property type="project" value="TreeGrafter"/>
</dbReference>
<evidence type="ECO:0000256" key="1">
    <source>
        <dbReference type="ARBA" id="ARBA00004141"/>
    </source>
</evidence>
<evidence type="ECO:0000256" key="4">
    <source>
        <dbReference type="ARBA" id="ARBA00023136"/>
    </source>
</evidence>
<dbReference type="GO" id="GO:0035839">
    <property type="term" value="C:non-growing cell tip"/>
    <property type="evidence" value="ECO:0007669"/>
    <property type="project" value="EnsemblFungi"/>
</dbReference>
<dbReference type="PANTHER" id="PTHR28013">
    <property type="entry name" value="PROTEIN DCV1-RELATED"/>
    <property type="match status" value="1"/>
</dbReference>
<dbReference type="eggNOG" id="ENOG502RYG1">
    <property type="taxonomic scope" value="Eukaryota"/>
</dbReference>
<feature type="region of interest" description="Disordered" evidence="5">
    <location>
        <begin position="317"/>
        <end position="547"/>
    </location>
</feature>
<evidence type="ECO:0000256" key="3">
    <source>
        <dbReference type="ARBA" id="ARBA00022989"/>
    </source>
</evidence>
<evidence type="ECO:0000256" key="2">
    <source>
        <dbReference type="ARBA" id="ARBA00022692"/>
    </source>
</evidence>
<comment type="subcellular location">
    <subcellularLocation>
        <location evidence="1">Membrane</location>
        <topology evidence="1">Multi-pass membrane protein</topology>
    </subcellularLocation>
</comment>
<dbReference type="GeneID" id="25033260"/>
<proteinExistence type="predicted"/>
<feature type="compositionally biased region" description="Polar residues" evidence="5">
    <location>
        <begin position="249"/>
        <end position="277"/>
    </location>
</feature>
<protein>
    <submittedName>
        <fullName evidence="7">Membrane anchored protein Mac1</fullName>
    </submittedName>
</protein>
<keyword evidence="3 6" id="KW-1133">Transmembrane helix</keyword>
<keyword evidence="2 6" id="KW-0812">Transmembrane</keyword>
<keyword evidence="4 6" id="KW-0472">Membrane</keyword>
<sequence length="595" mass="64648">MIRGLLAFLTILFLLISTALLIIGSVSIPATFKLTSKMMLAKLNGNLLGIFGTCSDNGQNCSKTSFGYSIDDSLVQEFYYKGDKRYILSKVLITHIIGCGMSFLSACLVFLSFFVVKQSLNIFNILFVSLTTLVTCCALGVELALFLPHNTWQSYVVAGAVGSDLLALLNLCFRSSSISRMHTHKNKEKAVQSNATMDSLSAYKEKDNYPLTMDDKLTNVSATLPKFNDALTSASDLGPPSERGDSSFKKGTSASVQENSLSLITPTGTNSGYSGSRDNLMKIPSYNDNPYAKSSASNLSNNVTGSYTQEQDYREYSPHKTGRVPGFPLLNTNKQGNYPLLSSDPFSKSDSSPTSSDDTYSSFFDVNPDLRLAEPRGTQGQPSSPVNEHPLSEKATRPFAPRSNNIPSRALDAKNTKLPMKATRQTQVPDVPIEKQHSRPGSVNGWKPPIPGNVTKPIKNLSRENLNMSLSSEPSVPNAQRHRKPASLNGSFNDSSSIPPPSAMGVPRPFNKRPAEKPARNTMERSRNHSQASLASAFSGPSIHPTMSKAEIRNPANLAPVSSTLDQLAGNADFELPLRGGRNNKRSDGVSRMIR</sequence>
<evidence type="ECO:0000256" key="5">
    <source>
        <dbReference type="SAM" id="MobiDB-lite"/>
    </source>
</evidence>
<feature type="compositionally biased region" description="Basic and acidic residues" evidence="5">
    <location>
        <begin position="513"/>
        <end position="527"/>
    </location>
</feature>
<feature type="region of interest" description="Disordered" evidence="5">
    <location>
        <begin position="231"/>
        <end position="287"/>
    </location>
</feature>
<dbReference type="InterPro" id="IPR051380">
    <property type="entry name" value="pH-response_reg_palI/RIM9"/>
</dbReference>
<dbReference type="RefSeq" id="XP_013020592.1">
    <property type="nucleotide sequence ID" value="XM_013165138.1"/>
</dbReference>
<evidence type="ECO:0000313" key="8">
    <source>
        <dbReference type="Proteomes" id="UP000016088"/>
    </source>
</evidence>
<reference evidence="7 8" key="1">
    <citation type="journal article" date="2011" name="Science">
        <title>Comparative functional genomics of the fission yeasts.</title>
        <authorList>
            <person name="Rhind N."/>
            <person name="Chen Z."/>
            <person name="Yassour M."/>
            <person name="Thompson D.A."/>
            <person name="Haas B.J."/>
            <person name="Habib N."/>
            <person name="Wapinski I."/>
            <person name="Roy S."/>
            <person name="Lin M.F."/>
            <person name="Heiman D.I."/>
            <person name="Young S.K."/>
            <person name="Furuya K."/>
            <person name="Guo Y."/>
            <person name="Pidoux A."/>
            <person name="Chen H.M."/>
            <person name="Robbertse B."/>
            <person name="Goldberg J.M."/>
            <person name="Aoki K."/>
            <person name="Bayne E.H."/>
            <person name="Berlin A.M."/>
            <person name="Desjardins C.A."/>
            <person name="Dobbs E."/>
            <person name="Dukaj L."/>
            <person name="Fan L."/>
            <person name="FitzGerald M.G."/>
            <person name="French C."/>
            <person name="Gujja S."/>
            <person name="Hansen K."/>
            <person name="Keifenheim D."/>
            <person name="Levin J.Z."/>
            <person name="Mosher R.A."/>
            <person name="Mueller C.A."/>
            <person name="Pfiffner J."/>
            <person name="Priest M."/>
            <person name="Russ C."/>
            <person name="Smialowska A."/>
            <person name="Swoboda P."/>
            <person name="Sykes S.M."/>
            <person name="Vaughn M."/>
            <person name="Vengrova S."/>
            <person name="Yoder R."/>
            <person name="Zeng Q."/>
            <person name="Allshire R."/>
            <person name="Baulcombe D."/>
            <person name="Birren B.W."/>
            <person name="Brown W."/>
            <person name="Ekwall K."/>
            <person name="Kellis M."/>
            <person name="Leatherwood J."/>
            <person name="Levin H."/>
            <person name="Margalit H."/>
            <person name="Martienssen R."/>
            <person name="Nieduszynski C.A."/>
            <person name="Spatafora J.W."/>
            <person name="Friedman N."/>
            <person name="Dalgaard J.Z."/>
            <person name="Baumann P."/>
            <person name="Niki H."/>
            <person name="Regev A."/>
            <person name="Nusbaum C."/>
        </authorList>
    </citation>
    <scope>NUCLEOTIDE SEQUENCE [LARGE SCALE GENOMIC DNA]</scope>
    <source>
        <strain evidence="8">yFS286</strain>
    </source>
</reference>
<feature type="transmembrane region" description="Helical" evidence="6">
    <location>
        <begin position="92"/>
        <end position="116"/>
    </location>
</feature>
<dbReference type="GO" id="GO:0035840">
    <property type="term" value="C:old growing cell tip"/>
    <property type="evidence" value="ECO:0007669"/>
    <property type="project" value="EnsemblFungi"/>
</dbReference>
<evidence type="ECO:0000256" key="6">
    <source>
        <dbReference type="SAM" id="Phobius"/>
    </source>
</evidence>
<dbReference type="GO" id="GO:0005886">
    <property type="term" value="C:plasma membrane"/>
    <property type="evidence" value="ECO:0007669"/>
    <property type="project" value="EnsemblFungi"/>
</dbReference>
<keyword evidence="8" id="KW-1185">Reference proteome</keyword>